<keyword evidence="2" id="KW-1185">Reference proteome</keyword>
<evidence type="ECO:0008006" key="3">
    <source>
        <dbReference type="Google" id="ProtNLM"/>
    </source>
</evidence>
<protein>
    <recommendedName>
        <fullName evidence="3">MICOS complex subunit</fullName>
    </recommendedName>
</protein>
<evidence type="ECO:0000313" key="1">
    <source>
        <dbReference type="EMBL" id="CAH2056411.1"/>
    </source>
</evidence>
<proteinExistence type="predicted"/>
<accession>A0ABN8IK00</accession>
<dbReference type="PANTHER" id="PTHR14564">
    <property type="entry name" value="MICOS COMPLEX SUBUNIT MIC26 / MIC27 FAMILY MEMBER"/>
    <property type="match status" value="1"/>
</dbReference>
<feature type="non-terminal residue" evidence="1">
    <location>
        <position position="266"/>
    </location>
</feature>
<dbReference type="EMBL" id="OW152835">
    <property type="protein sequence ID" value="CAH2056411.1"/>
    <property type="molecule type" value="Genomic_DNA"/>
</dbReference>
<gene>
    <name evidence="1" type="ORF">IPOD504_LOCUS9636</name>
</gene>
<dbReference type="Proteomes" id="UP000837857">
    <property type="component" value="Chromosome 23"/>
</dbReference>
<evidence type="ECO:0000313" key="2">
    <source>
        <dbReference type="Proteomes" id="UP000837857"/>
    </source>
</evidence>
<organism evidence="1 2">
    <name type="scientific">Iphiclides podalirius</name>
    <name type="common">scarce swallowtail</name>
    <dbReference type="NCBI Taxonomy" id="110791"/>
    <lineage>
        <taxon>Eukaryota</taxon>
        <taxon>Metazoa</taxon>
        <taxon>Ecdysozoa</taxon>
        <taxon>Arthropoda</taxon>
        <taxon>Hexapoda</taxon>
        <taxon>Insecta</taxon>
        <taxon>Pterygota</taxon>
        <taxon>Neoptera</taxon>
        <taxon>Endopterygota</taxon>
        <taxon>Lepidoptera</taxon>
        <taxon>Glossata</taxon>
        <taxon>Ditrysia</taxon>
        <taxon>Papilionoidea</taxon>
        <taxon>Papilionidae</taxon>
        <taxon>Papilioninae</taxon>
        <taxon>Iphiclides</taxon>
    </lineage>
</organism>
<sequence>MRTELNTETACTKHESLESSSNFAAVNRRANVSNYGDLYIVGRIWLLALKTALLGYSLNMIPVVNAEAPPPPPKKPPPMKYKELPLYKSPHSEYKEYIEEKYKCPDADVKLMRRLLLPYVTLCRKQVQESACRVARATKETCQGMRASVNESKRDFKAFMRDSENATIRKAVVGLGAAVGYLLGSGRGIPRRIFSTAAGAAAGGALCYPKETDEAFRSFTYYSGKTALGLFNWTCGKDFGWRERIPCKDDLPVASGKIVPQCSPKK</sequence>
<reference evidence="1" key="1">
    <citation type="submission" date="2022-03" db="EMBL/GenBank/DDBJ databases">
        <authorList>
            <person name="Martin H S."/>
        </authorList>
    </citation>
    <scope>NUCLEOTIDE SEQUENCE</scope>
</reference>
<name>A0ABN8IK00_9NEOP</name>
<dbReference type="InterPro" id="IPR033182">
    <property type="entry name" value="MIC26/MIC27_animal"/>
</dbReference>